<evidence type="ECO:0000256" key="1">
    <source>
        <dbReference type="ARBA" id="ARBA00008072"/>
    </source>
</evidence>
<name>A0AAE0DH67_9LECA</name>
<evidence type="ECO:0000259" key="3">
    <source>
        <dbReference type="SMART" id="SM00829"/>
    </source>
</evidence>
<dbReference type="Gene3D" id="3.90.180.10">
    <property type="entry name" value="Medium-chain alcohol dehydrogenases, catalytic domain"/>
    <property type="match status" value="1"/>
</dbReference>
<protein>
    <recommendedName>
        <fullName evidence="3">Enoyl reductase (ER) domain-containing protein</fullName>
    </recommendedName>
</protein>
<accession>A0AAE0DH67</accession>
<dbReference type="Proteomes" id="UP001276659">
    <property type="component" value="Unassembled WGS sequence"/>
</dbReference>
<dbReference type="GO" id="GO:0016651">
    <property type="term" value="F:oxidoreductase activity, acting on NAD(P)H"/>
    <property type="evidence" value="ECO:0007669"/>
    <property type="project" value="InterPro"/>
</dbReference>
<dbReference type="AlphaFoldDB" id="A0AAE0DH67"/>
<dbReference type="PANTHER" id="PTHR45348">
    <property type="entry name" value="HYPOTHETICAL OXIDOREDUCTASE (EUROFUNG)"/>
    <property type="match status" value="1"/>
</dbReference>
<keyword evidence="5" id="KW-1185">Reference proteome</keyword>
<dbReference type="InterPro" id="IPR020843">
    <property type="entry name" value="ER"/>
</dbReference>
<sequence>MKEAIIHAGPRVEITESPIPTPNASQVVIKVIVSGTNPKDWKYTEWTDKPFNHGDDIAGTIHAVGSDITEFKPGDRVAAFHEMNTPGGSFAEYALAWAHTTFHIPKKTSFEEAATLPLAFMTAALGLYHSLRLPLPFIPQPPSPQKTPLLIYSGASAVGAFAIKLARLSDIHPIIAVAGNGIPFVEKLLDPSKGDMIIDYRLGNDAVVKGIKEAVKKSCGEQGKLEYAFDAATYKGSWDNISNAMDGKGAATFVLPDFLGKGLPESLETSMTYVGAVHKDKEGMAAAAKEFGDAVKQGEGEMALGAKEFGFVWFRLLSRGLQEGWMTGHPFEVVKGELGGLETALVDLKAGKASAVKFVVRVGESEGL</sequence>
<dbReference type="CDD" id="cd08249">
    <property type="entry name" value="enoyl_reductase_like"/>
    <property type="match status" value="1"/>
</dbReference>
<evidence type="ECO:0000256" key="2">
    <source>
        <dbReference type="ARBA" id="ARBA00023002"/>
    </source>
</evidence>
<evidence type="ECO:0000313" key="4">
    <source>
        <dbReference type="EMBL" id="KAK3169344.1"/>
    </source>
</evidence>
<evidence type="ECO:0000313" key="5">
    <source>
        <dbReference type="Proteomes" id="UP001276659"/>
    </source>
</evidence>
<dbReference type="SUPFAM" id="SSF51735">
    <property type="entry name" value="NAD(P)-binding Rossmann-fold domains"/>
    <property type="match status" value="1"/>
</dbReference>
<comment type="caution">
    <text evidence="4">The sequence shown here is derived from an EMBL/GenBank/DDBJ whole genome shotgun (WGS) entry which is preliminary data.</text>
</comment>
<organism evidence="4 5">
    <name type="scientific">Lepraria neglecta</name>
    <dbReference type="NCBI Taxonomy" id="209136"/>
    <lineage>
        <taxon>Eukaryota</taxon>
        <taxon>Fungi</taxon>
        <taxon>Dikarya</taxon>
        <taxon>Ascomycota</taxon>
        <taxon>Pezizomycotina</taxon>
        <taxon>Lecanoromycetes</taxon>
        <taxon>OSLEUM clade</taxon>
        <taxon>Lecanoromycetidae</taxon>
        <taxon>Lecanorales</taxon>
        <taxon>Lecanorineae</taxon>
        <taxon>Stereocaulaceae</taxon>
        <taxon>Lepraria</taxon>
    </lineage>
</organism>
<dbReference type="SMART" id="SM00829">
    <property type="entry name" value="PKS_ER"/>
    <property type="match status" value="1"/>
</dbReference>
<feature type="domain" description="Enoyl reductase (ER)" evidence="3">
    <location>
        <begin position="9"/>
        <end position="321"/>
    </location>
</feature>
<dbReference type="InterPro" id="IPR047122">
    <property type="entry name" value="Trans-enoyl_RdTase-like"/>
</dbReference>
<reference evidence="4" key="1">
    <citation type="submission" date="2022-11" db="EMBL/GenBank/DDBJ databases">
        <title>Chromosomal genome sequence assembly and mating type (MAT) locus characterization of the leprose asexual lichenized fungus Lepraria neglecta (Nyl.) Erichsen.</title>
        <authorList>
            <person name="Allen J.L."/>
            <person name="Pfeffer B."/>
        </authorList>
    </citation>
    <scope>NUCLEOTIDE SEQUENCE</scope>
    <source>
        <strain evidence="4">Allen 5258</strain>
    </source>
</reference>
<dbReference type="Gene3D" id="3.40.50.720">
    <property type="entry name" value="NAD(P)-binding Rossmann-like Domain"/>
    <property type="match status" value="1"/>
</dbReference>
<dbReference type="InterPro" id="IPR036291">
    <property type="entry name" value="NAD(P)-bd_dom_sf"/>
</dbReference>
<gene>
    <name evidence="4" type="ORF">OEA41_008727</name>
</gene>
<dbReference type="SUPFAM" id="SSF50129">
    <property type="entry name" value="GroES-like"/>
    <property type="match status" value="1"/>
</dbReference>
<dbReference type="Pfam" id="PF08240">
    <property type="entry name" value="ADH_N"/>
    <property type="match status" value="1"/>
</dbReference>
<dbReference type="InterPro" id="IPR013154">
    <property type="entry name" value="ADH-like_N"/>
</dbReference>
<keyword evidence="2" id="KW-0560">Oxidoreductase</keyword>
<dbReference type="PANTHER" id="PTHR45348:SF5">
    <property type="entry name" value="OXIDOREDUCTASE, PUTATIVE (AFU_ORTHOLOGUE AFUA_8G01420)-RELATED"/>
    <property type="match status" value="1"/>
</dbReference>
<dbReference type="InterPro" id="IPR011032">
    <property type="entry name" value="GroES-like_sf"/>
</dbReference>
<proteinExistence type="inferred from homology"/>
<comment type="similarity">
    <text evidence="1">Belongs to the zinc-containing alcohol dehydrogenase family.</text>
</comment>
<dbReference type="EMBL" id="JASNWA010000009">
    <property type="protein sequence ID" value="KAK3169344.1"/>
    <property type="molecule type" value="Genomic_DNA"/>
</dbReference>